<keyword evidence="2" id="KW-1185">Reference proteome</keyword>
<evidence type="ECO:0000313" key="2">
    <source>
        <dbReference type="Proteomes" id="UP000730618"/>
    </source>
</evidence>
<evidence type="ECO:0000313" key="1">
    <source>
        <dbReference type="EMBL" id="CAG7657506.1"/>
    </source>
</evidence>
<dbReference type="EMBL" id="CAJVCE010000035">
    <property type="protein sequence ID" value="CAG7657506.1"/>
    <property type="molecule type" value="Genomic_DNA"/>
</dbReference>
<gene>
    <name evidence="1" type="ORF">PAECIP111802_06750</name>
</gene>
<protein>
    <recommendedName>
        <fullName evidence="3">YfhD family protein</fullName>
    </recommendedName>
</protein>
<evidence type="ECO:0008006" key="3">
    <source>
        <dbReference type="Google" id="ProtNLM"/>
    </source>
</evidence>
<accession>A0ABM8VTD9</accession>
<name>A0ABM8VTD9_9BACL</name>
<proteinExistence type="predicted"/>
<dbReference type="Proteomes" id="UP000730618">
    <property type="component" value="Unassembled WGS sequence"/>
</dbReference>
<comment type="caution">
    <text evidence="1">The sequence shown here is derived from an EMBL/GenBank/DDBJ whole genome shotgun (WGS) entry which is preliminary data.</text>
</comment>
<reference evidence="1 2" key="1">
    <citation type="submission" date="2021-06" db="EMBL/GenBank/DDBJ databases">
        <authorList>
            <person name="Criscuolo A."/>
        </authorList>
    </citation>
    <scope>NUCLEOTIDE SEQUENCE [LARGE SCALE GENOMIC DNA]</scope>
    <source>
        <strain evidence="2">CIP 111802</strain>
    </source>
</reference>
<sequence>MGAIDDDKRRQDRQVESIDRAAEDAVTRYFEKKRRAEQTANELFEVHTAKKKEAG</sequence>
<organism evidence="1 2">
    <name type="scientific">Paenibacillus allorhizosphaerae</name>
    <dbReference type="NCBI Taxonomy" id="2849866"/>
    <lineage>
        <taxon>Bacteria</taxon>
        <taxon>Bacillati</taxon>
        <taxon>Bacillota</taxon>
        <taxon>Bacilli</taxon>
        <taxon>Bacillales</taxon>
        <taxon>Paenibacillaceae</taxon>
        <taxon>Paenibacillus</taxon>
    </lineage>
</organism>